<evidence type="ECO:0000259" key="2">
    <source>
        <dbReference type="PROSITE" id="PS50053"/>
    </source>
</evidence>
<accession>A0A6A5QM41</accession>
<feature type="region of interest" description="Disordered" evidence="1">
    <location>
        <begin position="1"/>
        <end position="92"/>
    </location>
</feature>
<feature type="domain" description="Ubiquitin-like" evidence="2">
    <location>
        <begin position="155"/>
        <end position="205"/>
    </location>
</feature>
<feature type="compositionally biased region" description="Low complexity" evidence="1">
    <location>
        <begin position="8"/>
        <end position="30"/>
    </location>
</feature>
<evidence type="ECO:0000256" key="1">
    <source>
        <dbReference type="SAM" id="MobiDB-lite"/>
    </source>
</evidence>
<evidence type="ECO:0000313" key="4">
    <source>
        <dbReference type="Proteomes" id="UP000800096"/>
    </source>
</evidence>
<reference evidence="3" key="1">
    <citation type="journal article" date="2020" name="Stud. Mycol.">
        <title>101 Dothideomycetes genomes: a test case for predicting lifestyles and emergence of pathogens.</title>
        <authorList>
            <person name="Haridas S."/>
            <person name="Albert R."/>
            <person name="Binder M."/>
            <person name="Bloem J."/>
            <person name="Labutti K."/>
            <person name="Salamov A."/>
            <person name="Andreopoulos B."/>
            <person name="Baker S."/>
            <person name="Barry K."/>
            <person name="Bills G."/>
            <person name="Bluhm B."/>
            <person name="Cannon C."/>
            <person name="Castanera R."/>
            <person name="Culley D."/>
            <person name="Daum C."/>
            <person name="Ezra D."/>
            <person name="Gonzalez J."/>
            <person name="Henrissat B."/>
            <person name="Kuo A."/>
            <person name="Liang C."/>
            <person name="Lipzen A."/>
            <person name="Lutzoni F."/>
            <person name="Magnuson J."/>
            <person name="Mondo S."/>
            <person name="Nolan M."/>
            <person name="Ohm R."/>
            <person name="Pangilinan J."/>
            <person name="Park H.-J."/>
            <person name="Ramirez L."/>
            <person name="Alfaro M."/>
            <person name="Sun H."/>
            <person name="Tritt A."/>
            <person name="Yoshinaga Y."/>
            <person name="Zwiers L.-H."/>
            <person name="Turgeon B."/>
            <person name="Goodwin S."/>
            <person name="Spatafora J."/>
            <person name="Crous P."/>
            <person name="Grigoriev I."/>
        </authorList>
    </citation>
    <scope>NUCLEOTIDE SEQUENCE</scope>
    <source>
        <strain evidence="3">HMLAC05119</strain>
    </source>
</reference>
<sequence length="248" mass="26709">MASAGADQPSTAAQSSPQQAAQAARSESTQPELASSPVEMNHLPPSSAAPEATTATAADIAVPHTTEQTPAQSSQAAVATSAKPAPPSDLTRAETEAIGPSTDTPAAVPDSSNGPVLVIMLLLPSTGARHPYKIDERYLKKRDVKPEEMDPYNMTVNTLKELIWRDWREEWEPRPTHPSSIRLIHFGRMLDDSALLKDCRFQKDSPNVVHMTVKPQEVVDEEDAKGGKGANRRDGEDEPTAGCRCVIL</sequence>
<dbReference type="PROSITE" id="PS50053">
    <property type="entry name" value="UBIQUITIN_2"/>
    <property type="match status" value="1"/>
</dbReference>
<gene>
    <name evidence="3" type="ORF">BDU57DRAFT_517928</name>
</gene>
<protein>
    <submittedName>
        <fullName evidence="3">Ubiquitin-related domain-containing protein</fullName>
    </submittedName>
</protein>
<dbReference type="Proteomes" id="UP000800096">
    <property type="component" value="Unassembled WGS sequence"/>
</dbReference>
<feature type="compositionally biased region" description="Low complexity" evidence="1">
    <location>
        <begin position="44"/>
        <end position="58"/>
    </location>
</feature>
<dbReference type="InterPro" id="IPR029071">
    <property type="entry name" value="Ubiquitin-like_domsf"/>
</dbReference>
<dbReference type="Gene3D" id="3.10.20.90">
    <property type="entry name" value="Phosphatidylinositol 3-kinase Catalytic Subunit, Chain A, domain 1"/>
    <property type="match status" value="1"/>
</dbReference>
<dbReference type="InterPro" id="IPR040015">
    <property type="entry name" value="UBL3-like"/>
</dbReference>
<proteinExistence type="predicted"/>
<evidence type="ECO:0000313" key="3">
    <source>
        <dbReference type="EMBL" id="KAF1915117.1"/>
    </source>
</evidence>
<dbReference type="PANTHER" id="PTHR13169:SF0">
    <property type="entry name" value="UBIQUITIN-LIKE PROTEIN 3"/>
    <property type="match status" value="1"/>
</dbReference>
<dbReference type="AlphaFoldDB" id="A0A6A5QM41"/>
<organism evidence="3 4">
    <name type="scientific">Ampelomyces quisqualis</name>
    <name type="common">Powdery mildew agent</name>
    <dbReference type="NCBI Taxonomy" id="50730"/>
    <lineage>
        <taxon>Eukaryota</taxon>
        <taxon>Fungi</taxon>
        <taxon>Dikarya</taxon>
        <taxon>Ascomycota</taxon>
        <taxon>Pezizomycotina</taxon>
        <taxon>Dothideomycetes</taxon>
        <taxon>Pleosporomycetidae</taxon>
        <taxon>Pleosporales</taxon>
        <taxon>Pleosporineae</taxon>
        <taxon>Phaeosphaeriaceae</taxon>
        <taxon>Ampelomyces</taxon>
    </lineage>
</organism>
<dbReference type="EMBL" id="ML979136">
    <property type="protein sequence ID" value="KAF1915117.1"/>
    <property type="molecule type" value="Genomic_DNA"/>
</dbReference>
<feature type="region of interest" description="Disordered" evidence="1">
    <location>
        <begin position="218"/>
        <end position="241"/>
    </location>
</feature>
<dbReference type="PANTHER" id="PTHR13169">
    <property type="entry name" value="UBIQUITIN-LIKE PROTEIN 3 HCG-1 PROTEIN"/>
    <property type="match status" value="1"/>
</dbReference>
<dbReference type="InterPro" id="IPR039540">
    <property type="entry name" value="UBL3-like_ubiquitin_dom"/>
</dbReference>
<name>A0A6A5QM41_AMPQU</name>
<keyword evidence="4" id="KW-1185">Reference proteome</keyword>
<dbReference type="Pfam" id="PF13881">
    <property type="entry name" value="Rad60-SLD_2"/>
    <property type="match status" value="1"/>
</dbReference>
<dbReference type="SUPFAM" id="SSF54236">
    <property type="entry name" value="Ubiquitin-like"/>
    <property type="match status" value="1"/>
</dbReference>
<feature type="compositionally biased region" description="Low complexity" evidence="1">
    <location>
        <begin position="68"/>
        <end position="82"/>
    </location>
</feature>
<dbReference type="InterPro" id="IPR000626">
    <property type="entry name" value="Ubiquitin-like_dom"/>
</dbReference>
<dbReference type="OrthoDB" id="1043111at2759"/>